<evidence type="ECO:0000313" key="6">
    <source>
        <dbReference type="Proteomes" id="UP000260640"/>
    </source>
</evidence>
<reference evidence="6 7" key="1">
    <citation type="submission" date="2018-08" db="EMBL/GenBank/DDBJ databases">
        <title>A genome reference for cultivated species of the human gut microbiota.</title>
        <authorList>
            <person name="Zou Y."/>
            <person name="Xue W."/>
            <person name="Luo G."/>
        </authorList>
    </citation>
    <scope>NUCLEOTIDE SEQUENCE [LARGE SCALE GENOMIC DNA]</scope>
    <source>
        <strain evidence="5 7">AF18-14</strain>
        <strain evidence="4 6">TM05-16</strain>
    </source>
</reference>
<proteinExistence type="predicted"/>
<feature type="domain" description="Glucosyltransferase 3-like C-terminal" evidence="3">
    <location>
        <begin position="169"/>
        <end position="336"/>
    </location>
</feature>
<organism evidence="4 6">
    <name type="scientific">Phocaeicola vulgatus</name>
    <name type="common">Bacteroides vulgatus</name>
    <dbReference type="NCBI Taxonomy" id="821"/>
    <lineage>
        <taxon>Bacteria</taxon>
        <taxon>Pseudomonadati</taxon>
        <taxon>Bacteroidota</taxon>
        <taxon>Bacteroidia</taxon>
        <taxon>Bacteroidales</taxon>
        <taxon>Bacteroidaceae</taxon>
        <taxon>Phocaeicola</taxon>
    </lineage>
</organism>
<dbReference type="InterPro" id="IPR058592">
    <property type="entry name" value="Gtf3_C"/>
</dbReference>
<dbReference type="Pfam" id="PF26337">
    <property type="entry name" value="Gtf3_C"/>
    <property type="match status" value="1"/>
</dbReference>
<accession>A0A3E4JVM8</accession>
<evidence type="ECO:0000256" key="1">
    <source>
        <dbReference type="ARBA" id="ARBA00022679"/>
    </source>
</evidence>
<sequence length="345" mass="39033">MNCYLSRNYKGLSSAGNKAKTDIEQIMEKMSFRNVGLRQTTYTNEVLSFLATLTGVLKSPFCLHKGDKLVLQYPLKKYFSFVCNMAHLRGAKVIVLIHDLGSFRRKALTVAQEIKRLNHADYIIAHNEKMKKWLEDNGCKAKLGVLEIFDYLSESKATPKPNVKKPYSVLYAGALNVRKNTFLYEVGEYIHSFSFNLYGNGFEIDKAKGKEHFKYMGFVKSDDLIATTQGDFGLVWDGFSASACTGNFGEYLQYNNPHKTSLYIRCELPVIIWKKAALADFVQNNGIGICIDSLEDLEGILNSLSEKQYLEMKEKTAQIGKLLSEGEFAKKALLEAVNTLKQRED</sequence>
<dbReference type="Proteomes" id="UP000260640">
    <property type="component" value="Unassembled WGS sequence"/>
</dbReference>
<dbReference type="Gene3D" id="3.40.50.2000">
    <property type="entry name" value="Glycogen Phosphorylase B"/>
    <property type="match status" value="2"/>
</dbReference>
<dbReference type="Pfam" id="PF26334">
    <property type="entry name" value="Gtf3_N"/>
    <property type="match status" value="1"/>
</dbReference>
<dbReference type="EMBL" id="QSPP01000002">
    <property type="protein sequence ID" value="RGJ91839.1"/>
    <property type="molecule type" value="Genomic_DNA"/>
</dbReference>
<gene>
    <name evidence="5" type="ORF">DWX04_02095</name>
    <name evidence="4" type="ORF">DXD46_01885</name>
</gene>
<evidence type="ECO:0000259" key="3">
    <source>
        <dbReference type="Pfam" id="PF26337"/>
    </source>
</evidence>
<dbReference type="SUPFAM" id="SSF53756">
    <property type="entry name" value="UDP-Glycosyltransferase/glycogen phosphorylase"/>
    <property type="match status" value="1"/>
</dbReference>
<evidence type="ECO:0000313" key="5">
    <source>
        <dbReference type="EMBL" id="RGT97846.1"/>
    </source>
</evidence>
<dbReference type="GO" id="GO:0016740">
    <property type="term" value="F:transferase activity"/>
    <property type="evidence" value="ECO:0007669"/>
    <property type="project" value="UniProtKB-KW"/>
</dbReference>
<dbReference type="RefSeq" id="WP_117699457.1">
    <property type="nucleotide sequence ID" value="NZ_JAKKWV010000004.1"/>
</dbReference>
<protein>
    <submittedName>
        <fullName evidence="4">Galactofuranosyltransferase</fullName>
    </submittedName>
</protein>
<dbReference type="PIRSF" id="PIRSF007023">
    <property type="entry name" value="UDP-Galf_transf"/>
    <property type="match status" value="1"/>
</dbReference>
<dbReference type="AlphaFoldDB" id="A0A3E4JVM8"/>
<feature type="domain" description="Glucosyltransferase 3-like N-terminal" evidence="2">
    <location>
        <begin position="2"/>
        <end position="148"/>
    </location>
</feature>
<comment type="caution">
    <text evidence="4">The sequence shown here is derived from an EMBL/GenBank/DDBJ whole genome shotgun (WGS) entry which is preliminary data.</text>
</comment>
<dbReference type="Proteomes" id="UP000283833">
    <property type="component" value="Unassembled WGS sequence"/>
</dbReference>
<evidence type="ECO:0000313" key="7">
    <source>
        <dbReference type="Proteomes" id="UP000283833"/>
    </source>
</evidence>
<keyword evidence="1 4" id="KW-0808">Transferase</keyword>
<evidence type="ECO:0000313" key="4">
    <source>
        <dbReference type="EMBL" id="RGJ91839.1"/>
    </source>
</evidence>
<dbReference type="InterPro" id="IPR058591">
    <property type="entry name" value="Gtf3_N"/>
</dbReference>
<name>A0A3E4JVM8_PHOVU</name>
<dbReference type="EMBL" id="QRXI01000002">
    <property type="protein sequence ID" value="RGT97846.1"/>
    <property type="molecule type" value="Genomic_DNA"/>
</dbReference>
<evidence type="ECO:0000259" key="2">
    <source>
        <dbReference type="Pfam" id="PF26334"/>
    </source>
</evidence>